<keyword evidence="1" id="KW-0812">Transmembrane</keyword>
<dbReference type="EMBL" id="BAFH01000003">
    <property type="protein sequence ID" value="GAB62726.1"/>
    <property type="molecule type" value="Genomic_DNA"/>
</dbReference>
<accession>I3ILY1</accession>
<evidence type="ECO:0000313" key="2">
    <source>
        <dbReference type="EMBL" id="GAB62726.1"/>
    </source>
</evidence>
<proteinExistence type="predicted"/>
<feature type="transmembrane region" description="Helical" evidence="1">
    <location>
        <begin position="12"/>
        <end position="31"/>
    </location>
</feature>
<protein>
    <submittedName>
        <fullName evidence="2">Uncharacterized protein</fullName>
    </submittedName>
</protein>
<keyword evidence="3" id="KW-1185">Reference proteome</keyword>
<reference evidence="2 3" key="1">
    <citation type="journal article" date="2012" name="FEBS Lett.">
        <title>Anammox organism KSU-1 expresses a NirK-type copper-containing nitrite reductase instead of a NirS-type with cytochrome cd1.</title>
        <authorList>
            <person name="Hira D."/>
            <person name="Toh H."/>
            <person name="Migita C.T."/>
            <person name="Okubo H."/>
            <person name="Nishiyama T."/>
            <person name="Hattori M."/>
            <person name="Furukawa K."/>
            <person name="Fujii T."/>
        </authorList>
    </citation>
    <scope>NUCLEOTIDE SEQUENCE [LARGE SCALE GENOMIC DNA]</scope>
</reference>
<keyword evidence="1" id="KW-0472">Membrane</keyword>
<dbReference type="Proteomes" id="UP000002985">
    <property type="component" value="Unassembled WGS sequence"/>
</dbReference>
<name>I3ILY1_9BACT</name>
<evidence type="ECO:0000313" key="3">
    <source>
        <dbReference type="Proteomes" id="UP000002985"/>
    </source>
</evidence>
<keyword evidence="1" id="KW-1133">Transmembrane helix</keyword>
<dbReference type="STRING" id="247490.KSU1_C1130"/>
<organism evidence="2 3">
    <name type="scientific">Candidatus Jettenia caeni</name>
    <dbReference type="NCBI Taxonomy" id="247490"/>
    <lineage>
        <taxon>Bacteria</taxon>
        <taxon>Pseudomonadati</taxon>
        <taxon>Planctomycetota</taxon>
        <taxon>Candidatus Brocadiia</taxon>
        <taxon>Candidatus Brocadiales</taxon>
        <taxon>Candidatus Brocadiaceae</taxon>
        <taxon>Candidatus Jettenia</taxon>
    </lineage>
</organism>
<gene>
    <name evidence="2" type="ORF">KSU1_C1130</name>
</gene>
<evidence type="ECO:0000256" key="1">
    <source>
        <dbReference type="SAM" id="Phobius"/>
    </source>
</evidence>
<dbReference type="AlphaFoldDB" id="I3ILY1"/>
<comment type="caution">
    <text evidence="2">The sequence shown here is derived from an EMBL/GenBank/DDBJ whole genome shotgun (WGS) entry which is preliminary data.</text>
</comment>
<sequence length="269" mass="30770">MNISKRGIKSGIFHVCIIIGAILFFGFFTIVEARHLKLYGPKRPEKGVTWVTYTNDFIPSFVVPSSAGDVGNVLFHEIEIETGITDRWSQSLYFDGDTQFESPDSRDNNTRLTLIKTEFNFAVFESNFFDFRLNNEWAFNTGNYSDPLAQEKYSDSIELRPIFSKSIYSFTLIVGPGFFYRYTKEPRELTYFYANAIQYSPSDKITTGLEFHGDLGGLRTSSEHSHFIVPNIDIQLHEQVVLSIGVAIGLNGQSEDCVFRNSLQFSYQW</sequence>